<dbReference type="Proteomes" id="UP000604391">
    <property type="component" value="Unassembled WGS sequence"/>
</dbReference>
<evidence type="ECO:0000313" key="3">
    <source>
        <dbReference type="Proteomes" id="UP000604391"/>
    </source>
</evidence>
<name>A0A832UZM5_9ARCH</name>
<keyword evidence="3" id="KW-1185">Reference proteome</keyword>
<feature type="transmembrane region" description="Helical" evidence="1">
    <location>
        <begin position="49"/>
        <end position="70"/>
    </location>
</feature>
<keyword evidence="1" id="KW-0812">Transmembrane</keyword>
<keyword evidence="1" id="KW-1133">Transmembrane helix</keyword>
<accession>A0A832UZM5</accession>
<dbReference type="EMBL" id="DVAD01000005">
    <property type="protein sequence ID" value="HIJ99350.1"/>
    <property type="molecule type" value="Genomic_DNA"/>
</dbReference>
<keyword evidence="1" id="KW-0472">Membrane</keyword>
<organism evidence="2 3">
    <name type="scientific">Candidatus Undinarchaeum marinum</name>
    <dbReference type="NCBI Taxonomy" id="2756141"/>
    <lineage>
        <taxon>Archaea</taxon>
        <taxon>Candidatus Undinarchaeota</taxon>
        <taxon>Candidatus Undinarchaeia</taxon>
        <taxon>Candidatus Undinarchaeales</taxon>
        <taxon>Candidatus Undinarchaeaceae</taxon>
        <taxon>Candidatus Undinarchaeum</taxon>
    </lineage>
</organism>
<feature type="transmembrane region" description="Helical" evidence="1">
    <location>
        <begin position="82"/>
        <end position="99"/>
    </location>
</feature>
<sequence length="100" mass="10680">MTSPGAVVVGVFVLLAAMHIRTRLAFAFLSLCDVLAGLLLMSVPRYANVSLFSLGIESQLMFYVGVALVVKGVYSIVAGMRQPMWITVGTLITVMLAMLG</sequence>
<comment type="caution">
    <text evidence="2">The sequence shown here is derived from an EMBL/GenBank/DDBJ whole genome shotgun (WGS) entry which is preliminary data.</text>
</comment>
<proteinExistence type="predicted"/>
<gene>
    <name evidence="2" type="ORF">H1011_00815</name>
</gene>
<evidence type="ECO:0000313" key="2">
    <source>
        <dbReference type="EMBL" id="HIJ99350.1"/>
    </source>
</evidence>
<protein>
    <submittedName>
        <fullName evidence="2">Uncharacterized protein</fullName>
    </submittedName>
</protein>
<evidence type="ECO:0000256" key="1">
    <source>
        <dbReference type="SAM" id="Phobius"/>
    </source>
</evidence>
<reference evidence="2 3" key="1">
    <citation type="journal article" name="Nat. Commun.">
        <title>Undinarchaeota illuminate DPANN phylogeny and the impact of gene transfer on archaeal evolution.</title>
        <authorList>
            <person name="Dombrowski N."/>
            <person name="Williams T.A."/>
            <person name="Sun J."/>
            <person name="Woodcroft B.J."/>
            <person name="Lee J.H."/>
            <person name="Minh B.Q."/>
            <person name="Rinke C."/>
            <person name="Spang A."/>
        </authorList>
    </citation>
    <scope>NUCLEOTIDE SEQUENCE [LARGE SCALE GENOMIC DNA]</scope>
    <source>
        <strain evidence="2">MAG_bin17</strain>
    </source>
</reference>
<dbReference type="AlphaFoldDB" id="A0A832UZM5"/>